<evidence type="ECO:0000313" key="1">
    <source>
        <dbReference type="Proteomes" id="UP000095286"/>
    </source>
</evidence>
<name>A0AC35TVA9_9BILA</name>
<protein>
    <submittedName>
        <fullName evidence="2">SPRY domain-containing SOCS box protein 1</fullName>
    </submittedName>
</protein>
<dbReference type="WBParaSite" id="RSKR_0000465300.1">
    <property type="protein sequence ID" value="RSKR_0000465300.1"/>
    <property type="gene ID" value="RSKR_0000465300"/>
</dbReference>
<evidence type="ECO:0000313" key="2">
    <source>
        <dbReference type="WBParaSite" id="RSKR_0000465300.1"/>
    </source>
</evidence>
<reference evidence="2" key="1">
    <citation type="submission" date="2016-11" db="UniProtKB">
        <authorList>
            <consortium name="WormBaseParasite"/>
        </authorList>
    </citation>
    <scope>IDENTIFICATION</scope>
    <source>
        <strain evidence="2">KR3021</strain>
    </source>
</reference>
<dbReference type="Proteomes" id="UP000095286">
    <property type="component" value="Unplaced"/>
</dbReference>
<sequence>MGQRASMEEDEINDTNQLDVSARSTDTIFMGAHLRMSYSRNSFLEIGRARPLNRSLHSTKPKSNKSSHTQSPAFPGRHEMLYQDDLTTPARLEQLLRLEEPDKVTMEAHAWNTEDRSLNIYVREDDPFTMHRHPVAQSTDCIRGKMGYSTGFHVWRIKWPTNQRGTHAIIGVANQKAKLHALGYNSLIGSTRDSYGFNIVNLKCSNDSKNSDSWTFPTPNEGEAEMDKTSIPETIYCILDMDEGYMGFATDKKYLGVAFRGLKGQVLYPIVSAVWGHCEISLNYLGGLQPEPPRLIAVCRKTIRHHMGKEHVHNIEGLPIPPNLKNYLQFK</sequence>
<organism evidence="1 2">
    <name type="scientific">Rhabditophanes sp. KR3021</name>
    <dbReference type="NCBI Taxonomy" id="114890"/>
    <lineage>
        <taxon>Eukaryota</taxon>
        <taxon>Metazoa</taxon>
        <taxon>Ecdysozoa</taxon>
        <taxon>Nematoda</taxon>
        <taxon>Chromadorea</taxon>
        <taxon>Rhabditida</taxon>
        <taxon>Tylenchina</taxon>
        <taxon>Panagrolaimomorpha</taxon>
        <taxon>Strongyloidoidea</taxon>
        <taxon>Alloionematidae</taxon>
        <taxon>Rhabditophanes</taxon>
    </lineage>
</organism>
<proteinExistence type="predicted"/>
<accession>A0AC35TVA9</accession>